<reference evidence="6 7" key="1">
    <citation type="journal article" date="2024" name="Nat. Commun.">
        <title>Phylogenomics reveals the evolutionary origins of lichenization in chlorophyte algae.</title>
        <authorList>
            <person name="Puginier C."/>
            <person name="Libourel C."/>
            <person name="Otte J."/>
            <person name="Skaloud P."/>
            <person name="Haon M."/>
            <person name="Grisel S."/>
            <person name="Petersen M."/>
            <person name="Berrin J.G."/>
            <person name="Delaux P.M."/>
            <person name="Dal Grande F."/>
            <person name="Keller J."/>
        </authorList>
    </citation>
    <scope>NUCLEOTIDE SEQUENCE [LARGE SCALE GENOMIC DNA]</scope>
    <source>
        <strain evidence="6 7">SAG 245.80</strain>
    </source>
</reference>
<name>A0AAW1QIM9_9CHLO</name>
<evidence type="ECO:0000256" key="1">
    <source>
        <dbReference type="ARBA" id="ARBA00022723"/>
    </source>
</evidence>
<evidence type="ECO:0000313" key="7">
    <source>
        <dbReference type="Proteomes" id="UP001445335"/>
    </source>
</evidence>
<keyword evidence="3" id="KW-0862">Zinc</keyword>
<dbReference type="GO" id="GO:0004842">
    <property type="term" value="F:ubiquitin-protein transferase activity"/>
    <property type="evidence" value="ECO:0007669"/>
    <property type="project" value="InterPro"/>
</dbReference>
<dbReference type="Proteomes" id="UP001445335">
    <property type="component" value="Unassembled WGS sequence"/>
</dbReference>
<keyword evidence="7" id="KW-1185">Reference proteome</keyword>
<accession>A0AAW1QIM9</accession>
<evidence type="ECO:0000256" key="3">
    <source>
        <dbReference type="ARBA" id="ARBA00022833"/>
    </source>
</evidence>
<dbReference type="PROSITE" id="PS00518">
    <property type="entry name" value="ZF_RING_1"/>
    <property type="match status" value="1"/>
</dbReference>
<dbReference type="EMBL" id="JALJOU010000105">
    <property type="protein sequence ID" value="KAK9821239.1"/>
    <property type="molecule type" value="Genomic_DNA"/>
</dbReference>
<keyword evidence="2 4" id="KW-0863">Zinc-finger</keyword>
<proteinExistence type="predicted"/>
<evidence type="ECO:0000256" key="4">
    <source>
        <dbReference type="PROSITE-ProRule" id="PRU00175"/>
    </source>
</evidence>
<gene>
    <name evidence="6" type="ORF">WJX81_007275</name>
</gene>
<dbReference type="PROSITE" id="PS50089">
    <property type="entry name" value="ZF_RING_2"/>
    <property type="match status" value="1"/>
</dbReference>
<dbReference type="PANTHER" id="PTHR46293:SF14">
    <property type="match status" value="1"/>
</dbReference>
<dbReference type="InterPro" id="IPR017907">
    <property type="entry name" value="Znf_RING_CS"/>
</dbReference>
<dbReference type="SMART" id="SM00184">
    <property type="entry name" value="RING"/>
    <property type="match status" value="1"/>
</dbReference>
<feature type="domain" description="RING-type" evidence="5">
    <location>
        <begin position="32"/>
        <end position="75"/>
    </location>
</feature>
<dbReference type="SUPFAM" id="SSF57850">
    <property type="entry name" value="RING/U-box"/>
    <property type="match status" value="1"/>
</dbReference>
<dbReference type="Pfam" id="PF13923">
    <property type="entry name" value="zf-C3HC4_2"/>
    <property type="match status" value="1"/>
</dbReference>
<evidence type="ECO:0000259" key="5">
    <source>
        <dbReference type="PROSITE" id="PS50089"/>
    </source>
</evidence>
<dbReference type="InterPro" id="IPR001841">
    <property type="entry name" value="Znf_RING"/>
</dbReference>
<evidence type="ECO:0000313" key="6">
    <source>
        <dbReference type="EMBL" id="KAK9821239.1"/>
    </source>
</evidence>
<dbReference type="GO" id="GO:0008270">
    <property type="term" value="F:zinc ion binding"/>
    <property type="evidence" value="ECO:0007669"/>
    <property type="project" value="UniProtKB-KW"/>
</dbReference>
<sequence length="207" mass="21449">MAVCELGLCAGASGEPDRVRRSAVAVAACLACDLCGGMLDNPVTVPECMHSFCRACIDAALSEASRSAGAQCPACAEVGEATMLGVRPYADRRLQPDVVLAELARKLFPVADRRRDDAFRLARARRTEFEGGLPGNIAPALARYVAEQLGLPQAEAVELACGRNVLPGVATLGETLDALRAQGGSNGLIEYGVGGSGAESLMLSVTD</sequence>
<dbReference type="AlphaFoldDB" id="A0AAW1QIM9"/>
<dbReference type="InterPro" id="IPR013083">
    <property type="entry name" value="Znf_RING/FYVE/PHD"/>
</dbReference>
<dbReference type="Gene3D" id="3.30.40.10">
    <property type="entry name" value="Zinc/RING finger domain, C3HC4 (zinc finger)"/>
    <property type="match status" value="1"/>
</dbReference>
<organism evidence="6 7">
    <name type="scientific">Elliptochloris bilobata</name>
    <dbReference type="NCBI Taxonomy" id="381761"/>
    <lineage>
        <taxon>Eukaryota</taxon>
        <taxon>Viridiplantae</taxon>
        <taxon>Chlorophyta</taxon>
        <taxon>core chlorophytes</taxon>
        <taxon>Trebouxiophyceae</taxon>
        <taxon>Trebouxiophyceae incertae sedis</taxon>
        <taxon>Elliptochloris clade</taxon>
        <taxon>Elliptochloris</taxon>
    </lineage>
</organism>
<keyword evidence="1" id="KW-0479">Metal-binding</keyword>
<protein>
    <recommendedName>
        <fullName evidence="5">RING-type domain-containing protein</fullName>
    </recommendedName>
</protein>
<comment type="caution">
    <text evidence="6">The sequence shown here is derived from an EMBL/GenBank/DDBJ whole genome shotgun (WGS) entry which is preliminary data.</text>
</comment>
<evidence type="ECO:0000256" key="2">
    <source>
        <dbReference type="ARBA" id="ARBA00022771"/>
    </source>
</evidence>
<dbReference type="PANTHER" id="PTHR46293">
    <property type="entry name" value="E3 UBIQUITIN PROTEIN LIGASE DRIP1"/>
    <property type="match status" value="1"/>
</dbReference>
<dbReference type="InterPro" id="IPR044807">
    <property type="entry name" value="DRIP1-like"/>
</dbReference>